<organism evidence="1 2">
    <name type="scientific">Characodon lateralis</name>
    <dbReference type="NCBI Taxonomy" id="208331"/>
    <lineage>
        <taxon>Eukaryota</taxon>
        <taxon>Metazoa</taxon>
        <taxon>Chordata</taxon>
        <taxon>Craniata</taxon>
        <taxon>Vertebrata</taxon>
        <taxon>Euteleostomi</taxon>
        <taxon>Actinopterygii</taxon>
        <taxon>Neopterygii</taxon>
        <taxon>Teleostei</taxon>
        <taxon>Neoteleostei</taxon>
        <taxon>Acanthomorphata</taxon>
        <taxon>Ovalentaria</taxon>
        <taxon>Atherinomorphae</taxon>
        <taxon>Cyprinodontiformes</taxon>
        <taxon>Goodeidae</taxon>
        <taxon>Characodon</taxon>
    </lineage>
</organism>
<dbReference type="PANTHER" id="PTHR46241">
    <property type="entry name" value="ARMADILLO REPEAT-CONTAINING PROTEIN 4 ARMC4"/>
    <property type="match status" value="1"/>
</dbReference>
<dbReference type="SMART" id="SM00185">
    <property type="entry name" value="ARM"/>
    <property type="match status" value="6"/>
</dbReference>
<sequence>AADQTASVLILCAMMELDLMKETCQLAILDLGGLEVLLNLLDTNDIRCKIGSLKILTKISQNVQLQQTIVHMRGLQRMVNNLDSPVKELQALAAETIANVTKFHRARRTVRQHGGIRKLVKLLDCFPNSADLRANMEKDLEVARCGASALWSCSKSTKNKEAIRRAGGIPLLGRLLRSPHENMLVPVVGILQECASQETYRVAIQTEGMMEDLVKILKSDNEELQMLCASAIFKCAEDQQTRDLVRSHDGLKPLVSLLAKADNKQLLAAATGAIWKCSISMENVAMYARTLSSTVVLFISPPGLMEPHGRTC</sequence>
<evidence type="ECO:0000313" key="1">
    <source>
        <dbReference type="EMBL" id="MED6294838.1"/>
    </source>
</evidence>
<dbReference type="InterPro" id="IPR011989">
    <property type="entry name" value="ARM-like"/>
</dbReference>
<feature type="non-terminal residue" evidence="1">
    <location>
        <position position="1"/>
    </location>
</feature>
<evidence type="ECO:0000313" key="2">
    <source>
        <dbReference type="Proteomes" id="UP001352852"/>
    </source>
</evidence>
<dbReference type="Gene3D" id="1.25.10.10">
    <property type="entry name" value="Leucine-rich Repeat Variant"/>
    <property type="match status" value="2"/>
</dbReference>
<dbReference type="Proteomes" id="UP001352852">
    <property type="component" value="Unassembled WGS sequence"/>
</dbReference>
<evidence type="ECO:0008006" key="3">
    <source>
        <dbReference type="Google" id="ProtNLM"/>
    </source>
</evidence>
<protein>
    <recommendedName>
        <fullName evidence="3">Armadillo repeat-containing protein 4</fullName>
    </recommendedName>
</protein>
<name>A0ABU7F7Z9_9TELE</name>
<comment type="caution">
    <text evidence="1">The sequence shown here is derived from an EMBL/GenBank/DDBJ whole genome shotgun (WGS) entry which is preliminary data.</text>
</comment>
<gene>
    <name evidence="1" type="ORF">CHARACLAT_025246</name>
</gene>
<dbReference type="PANTHER" id="PTHR46241:SF1">
    <property type="entry name" value="OUTER DYNEIN ARM-DOCKING COMPLEX SUBUNIT 2"/>
    <property type="match status" value="1"/>
</dbReference>
<dbReference type="InterPro" id="IPR000225">
    <property type="entry name" value="Armadillo"/>
</dbReference>
<keyword evidence="2" id="KW-1185">Reference proteome</keyword>
<dbReference type="SUPFAM" id="SSF48371">
    <property type="entry name" value="ARM repeat"/>
    <property type="match status" value="1"/>
</dbReference>
<dbReference type="EMBL" id="JAHUTJ010076661">
    <property type="protein sequence ID" value="MED6294838.1"/>
    <property type="molecule type" value="Genomic_DNA"/>
</dbReference>
<dbReference type="InterPro" id="IPR016024">
    <property type="entry name" value="ARM-type_fold"/>
</dbReference>
<proteinExistence type="predicted"/>
<reference evidence="1 2" key="1">
    <citation type="submission" date="2021-06" db="EMBL/GenBank/DDBJ databases">
        <authorList>
            <person name="Palmer J.M."/>
        </authorList>
    </citation>
    <scope>NUCLEOTIDE SEQUENCE [LARGE SCALE GENOMIC DNA]</scope>
    <source>
        <strain evidence="1 2">CL_MEX2019</strain>
        <tissue evidence="1">Muscle</tissue>
    </source>
</reference>
<dbReference type="Pfam" id="PF00514">
    <property type="entry name" value="Arm"/>
    <property type="match status" value="1"/>
</dbReference>
<accession>A0ABU7F7Z9</accession>